<dbReference type="AlphaFoldDB" id="A0A5J6WNQ4"/>
<dbReference type="GO" id="GO:0016747">
    <property type="term" value="F:acyltransferase activity, transferring groups other than amino-acyl groups"/>
    <property type="evidence" value="ECO:0007669"/>
    <property type="project" value="InterPro"/>
</dbReference>
<dbReference type="PANTHER" id="PTHR43617">
    <property type="entry name" value="L-AMINO ACID N-ACETYLTRANSFERASE"/>
    <property type="match status" value="1"/>
</dbReference>
<proteinExistence type="predicted"/>
<dbReference type="SUPFAM" id="SSF55729">
    <property type="entry name" value="Acyl-CoA N-acyltransferases (Nat)"/>
    <property type="match status" value="1"/>
</dbReference>
<dbReference type="InterPro" id="IPR016181">
    <property type="entry name" value="Acyl_CoA_acyltransferase"/>
</dbReference>
<evidence type="ECO:0000259" key="1">
    <source>
        <dbReference type="PROSITE" id="PS51186"/>
    </source>
</evidence>
<dbReference type="OrthoDB" id="9797178at2"/>
<dbReference type="PROSITE" id="PS51186">
    <property type="entry name" value="GNAT"/>
    <property type="match status" value="1"/>
</dbReference>
<organism evidence="2 3">
    <name type="scientific">Moritella marina ATCC 15381</name>
    <dbReference type="NCBI Taxonomy" id="1202962"/>
    <lineage>
        <taxon>Bacteria</taxon>
        <taxon>Pseudomonadati</taxon>
        <taxon>Pseudomonadota</taxon>
        <taxon>Gammaproteobacteria</taxon>
        <taxon>Alteromonadales</taxon>
        <taxon>Moritellaceae</taxon>
        <taxon>Moritella</taxon>
    </lineage>
</organism>
<dbReference type="KEGG" id="mmaa:FR932_09355"/>
<gene>
    <name evidence="2" type="ORF">FR932_09355</name>
</gene>
<keyword evidence="3" id="KW-1185">Reference proteome</keyword>
<dbReference type="CDD" id="cd04301">
    <property type="entry name" value="NAT_SF"/>
    <property type="match status" value="1"/>
</dbReference>
<dbReference type="Pfam" id="PF13527">
    <property type="entry name" value="Acetyltransf_9"/>
    <property type="match status" value="1"/>
</dbReference>
<dbReference type="Proteomes" id="UP000327424">
    <property type="component" value="Chromosome"/>
</dbReference>
<feature type="domain" description="N-acetyltransferase" evidence="1">
    <location>
        <begin position="20"/>
        <end position="171"/>
    </location>
</feature>
<dbReference type="Gene3D" id="3.40.630.30">
    <property type="match status" value="1"/>
</dbReference>
<dbReference type="EMBL" id="CP044399">
    <property type="protein sequence ID" value="QFI38042.1"/>
    <property type="molecule type" value="Genomic_DNA"/>
</dbReference>
<reference evidence="2 3" key="1">
    <citation type="submission" date="2019-09" db="EMBL/GenBank/DDBJ databases">
        <title>Hybrid Assembly of the complete Genome of the Deep-Sea Bacterium Moritella marina from long Nanopore and Illumina reads.</title>
        <authorList>
            <person name="Magin S."/>
            <person name="Georgoulis A."/>
            <person name="Papadimitriou K."/>
            <person name="Iliakis G."/>
            <person name="Vorgias C.E."/>
        </authorList>
    </citation>
    <scope>NUCLEOTIDE SEQUENCE [LARGE SCALE GENOMIC DNA]</scope>
    <source>
        <strain evidence="2 3">MP-1</strain>
    </source>
</reference>
<evidence type="ECO:0000313" key="3">
    <source>
        <dbReference type="Proteomes" id="UP000327424"/>
    </source>
</evidence>
<evidence type="ECO:0000313" key="2">
    <source>
        <dbReference type="EMBL" id="QFI38042.1"/>
    </source>
</evidence>
<name>A0A5J6WNQ4_MORMI</name>
<dbReference type="InterPro" id="IPR050276">
    <property type="entry name" value="MshD_Acetyltransferase"/>
</dbReference>
<protein>
    <submittedName>
        <fullName evidence="2">N-acetyltransferase</fullName>
    </submittedName>
</protein>
<keyword evidence="2" id="KW-0808">Transferase</keyword>
<accession>A0A5J6WNQ4</accession>
<dbReference type="InterPro" id="IPR000182">
    <property type="entry name" value="GNAT_dom"/>
</dbReference>
<sequence>MAIKCLYLNLEIKVKMRINMTIRTETTADHNAIETLTYRAFENHPHHAPGAKPTEHLIINKLRDAGVLTVSLVAEDDTGIIGHIALSPVAINGVTTNWYGLGPVAVAPERQGEGIGRQLIEASLATIKSQHAAGVVLLGEPEYYGRFGFEAHTNLTLAGVPPEYFMIKSLCDDDCTTTDKASVDKASVDKAIPVGEVTYHAAFS</sequence>
<dbReference type="PANTHER" id="PTHR43617:SF2">
    <property type="entry name" value="UPF0039 PROTEIN SLL0451"/>
    <property type="match status" value="1"/>
</dbReference>